<reference evidence="1 2" key="1">
    <citation type="submission" date="2024-05" db="EMBL/GenBank/DDBJ databases">
        <authorList>
            <consortium name="Candidatus Magnetaquicoccaceae bacterium FCR-1 genome sequencing consortium"/>
            <person name="Shimoshige H."/>
            <person name="Shimamura S."/>
            <person name="Taoka A."/>
            <person name="Kobayashi H."/>
            <person name="Maekawa T."/>
        </authorList>
    </citation>
    <scope>NUCLEOTIDE SEQUENCE [LARGE SCALE GENOMIC DNA]</scope>
    <source>
        <strain evidence="1 2">FCR-1</strain>
    </source>
</reference>
<proteinExistence type="predicted"/>
<evidence type="ECO:0000313" key="2">
    <source>
        <dbReference type="Proteomes" id="UP001628193"/>
    </source>
</evidence>
<comment type="caution">
    <text evidence="1">The sequence shown here is derived from an EMBL/GenBank/DDBJ whole genome shotgun (WGS) entry which is preliminary data.</text>
</comment>
<sequence length="54" mass="6234">MVIDSVNRGAIDTFLTKPRKDDALSQGIKDGFRLYKIGRGNREMSHRLRKLEET</sequence>
<evidence type="ECO:0000313" key="1">
    <source>
        <dbReference type="EMBL" id="GAB0056960.1"/>
    </source>
</evidence>
<evidence type="ECO:0008006" key="3">
    <source>
        <dbReference type="Google" id="ProtNLM"/>
    </source>
</evidence>
<name>A0ABQ0C8E0_9PROT</name>
<organism evidence="1 2">
    <name type="scientific">Candidatus Magnetaquiglobus chichijimensis</name>
    <dbReference type="NCBI Taxonomy" id="3141448"/>
    <lineage>
        <taxon>Bacteria</taxon>
        <taxon>Pseudomonadati</taxon>
        <taxon>Pseudomonadota</taxon>
        <taxon>Magnetococcia</taxon>
        <taxon>Magnetococcales</taxon>
        <taxon>Candidatus Magnetaquicoccaceae</taxon>
        <taxon>Candidatus Magnetaquiglobus</taxon>
    </lineage>
</organism>
<reference evidence="1 2" key="2">
    <citation type="submission" date="2024-09" db="EMBL/GenBank/DDBJ databases">
        <title>Draft genome sequence of Candidatus Magnetaquicoccaceae bacterium FCR-1.</title>
        <authorList>
            <person name="Shimoshige H."/>
            <person name="Shimamura S."/>
            <person name="Taoka A."/>
            <person name="Kobayashi H."/>
            <person name="Maekawa T."/>
        </authorList>
    </citation>
    <scope>NUCLEOTIDE SEQUENCE [LARGE SCALE GENOMIC DNA]</scope>
    <source>
        <strain evidence="1 2">FCR-1</strain>
    </source>
</reference>
<keyword evidence="2" id="KW-1185">Reference proteome</keyword>
<protein>
    <recommendedName>
        <fullName evidence="3">Response regulatory domain-containing protein</fullName>
    </recommendedName>
</protein>
<accession>A0ABQ0C8E0</accession>
<dbReference type="Proteomes" id="UP001628193">
    <property type="component" value="Unassembled WGS sequence"/>
</dbReference>
<dbReference type="EMBL" id="BAAFGK010000004">
    <property type="protein sequence ID" value="GAB0056960.1"/>
    <property type="molecule type" value="Genomic_DNA"/>
</dbReference>
<gene>
    <name evidence="1" type="ORF">SIID45300_01278</name>
</gene>